<dbReference type="PROSITE" id="PS50878">
    <property type="entry name" value="RT_POL"/>
    <property type="match status" value="1"/>
</dbReference>
<dbReference type="Proteomes" id="UP001633002">
    <property type="component" value="Unassembled WGS sequence"/>
</dbReference>
<accession>A0ABD3IAD2</accession>
<evidence type="ECO:0000313" key="4">
    <source>
        <dbReference type="Proteomes" id="UP001633002"/>
    </source>
</evidence>
<evidence type="ECO:0000259" key="2">
    <source>
        <dbReference type="PROSITE" id="PS50878"/>
    </source>
</evidence>
<organism evidence="3 4">
    <name type="scientific">Riccia sorocarpa</name>
    <dbReference type="NCBI Taxonomy" id="122646"/>
    <lineage>
        <taxon>Eukaryota</taxon>
        <taxon>Viridiplantae</taxon>
        <taxon>Streptophyta</taxon>
        <taxon>Embryophyta</taxon>
        <taxon>Marchantiophyta</taxon>
        <taxon>Marchantiopsida</taxon>
        <taxon>Marchantiidae</taxon>
        <taxon>Marchantiales</taxon>
        <taxon>Ricciaceae</taxon>
        <taxon>Riccia</taxon>
    </lineage>
</organism>
<evidence type="ECO:0000256" key="1">
    <source>
        <dbReference type="SAM" id="MobiDB-lite"/>
    </source>
</evidence>
<evidence type="ECO:0000313" key="3">
    <source>
        <dbReference type="EMBL" id="KAL3698494.1"/>
    </source>
</evidence>
<dbReference type="SUPFAM" id="SSF56672">
    <property type="entry name" value="DNA/RNA polymerases"/>
    <property type="match status" value="1"/>
</dbReference>
<dbReference type="CDD" id="cd01650">
    <property type="entry name" value="RT_nLTR_like"/>
    <property type="match status" value="1"/>
</dbReference>
<dbReference type="PANTHER" id="PTHR31635">
    <property type="entry name" value="REVERSE TRANSCRIPTASE DOMAIN-CONTAINING PROTEIN-RELATED"/>
    <property type="match status" value="1"/>
</dbReference>
<protein>
    <recommendedName>
        <fullName evidence="2">Reverse transcriptase domain-containing protein</fullName>
    </recommendedName>
</protein>
<sequence>MSLTYKVINKILAVRLRGLLPKLVEPQQTGFVMGRNITDNVLGLKLSQEWAQWTSQKALFVKLDFVKAYDRVDHRFLYRTLERLGFDRQFVQLIQGFAWAGSARVHVNGAFSTEIKVERGVRQGCPLAPLLFALCSQSFMLLLRRAESEGRLKGLQIEPGRSVLHQLFADDTGICIQEDEENFLELKRILAVYELASGAKINMNKIVIMPLGSSTVPEWVLQTGCEVATGDKMFKYLGVWSGVDVKEGECVKAAVRRMQSKMGQWENMYLPWTARAILIKHVLSQIPSYIMLSVGCDKAASGILEKICRDFFWGVTSEGKPRKPLIAWARLVRPKDQGGLGLMTFESRYRALQMRHVCDLLEEREVEWVPIARRVIQIKLRIGPSKCERSQWHWGDSLLLLNGWRVPEVPTLDRLLKVWFYFRKSLSLSDAAVEFPRDLPVASLQVVWKFLNINVEIDFVAFKKETRRCKVVTLRELWENLGGDGDAVHNREGRLICQVEEEISSWVRSIQVVDKCLLKVAGWQWEDKAMVVRTWRRPAKEWSLLQWGKTPVYRELSRWWGVQADSARWTWRWVKLWKCSVIPRKKIWLWRVLQQGLLTYDRLKKWGLEDGVCTLCGMEDESIEHMLWTCRRLRTRVEWVMTSLLNGQRRSLTLLQALDMALGQSRHPAAVMLISEHCWQSWKERNLWVFQGERKVLLSRQLLRVVQEEARIVLSWGLRIKTRKEAAGTTGSQFEAAVGLVRRSGGLATQPECEEDGQCSEISVWSSTTASSSEDRTSADESGVNV</sequence>
<reference evidence="3 4" key="1">
    <citation type="submission" date="2024-09" db="EMBL/GenBank/DDBJ databases">
        <title>Chromosome-scale assembly of Riccia sorocarpa.</title>
        <authorList>
            <person name="Paukszto L."/>
        </authorList>
    </citation>
    <scope>NUCLEOTIDE SEQUENCE [LARGE SCALE GENOMIC DNA]</scope>
    <source>
        <strain evidence="3">LP-2024</strain>
        <tissue evidence="3">Aerial parts of the thallus</tissue>
    </source>
</reference>
<dbReference type="Pfam" id="PF13966">
    <property type="entry name" value="zf-RVT"/>
    <property type="match status" value="1"/>
</dbReference>
<gene>
    <name evidence="3" type="ORF">R1sor_012570</name>
</gene>
<dbReference type="InterPro" id="IPR026960">
    <property type="entry name" value="RVT-Znf"/>
</dbReference>
<keyword evidence="4" id="KW-1185">Reference proteome</keyword>
<dbReference type="EMBL" id="JBJQOH010000002">
    <property type="protein sequence ID" value="KAL3698494.1"/>
    <property type="molecule type" value="Genomic_DNA"/>
</dbReference>
<dbReference type="AlphaFoldDB" id="A0ABD3IAD2"/>
<dbReference type="InterPro" id="IPR000477">
    <property type="entry name" value="RT_dom"/>
</dbReference>
<comment type="caution">
    <text evidence="3">The sequence shown here is derived from an EMBL/GenBank/DDBJ whole genome shotgun (WGS) entry which is preliminary data.</text>
</comment>
<proteinExistence type="predicted"/>
<name>A0ABD3IAD2_9MARC</name>
<dbReference type="PANTHER" id="PTHR31635:SF196">
    <property type="entry name" value="REVERSE TRANSCRIPTASE DOMAIN-CONTAINING PROTEIN-RELATED"/>
    <property type="match status" value="1"/>
</dbReference>
<feature type="region of interest" description="Disordered" evidence="1">
    <location>
        <begin position="748"/>
        <end position="786"/>
    </location>
</feature>
<dbReference type="Pfam" id="PF00078">
    <property type="entry name" value="RVT_1"/>
    <property type="match status" value="1"/>
</dbReference>
<feature type="compositionally biased region" description="Low complexity" evidence="1">
    <location>
        <begin position="760"/>
        <end position="772"/>
    </location>
</feature>
<feature type="domain" description="Reverse transcriptase" evidence="2">
    <location>
        <begin position="1"/>
        <end position="245"/>
    </location>
</feature>
<dbReference type="InterPro" id="IPR043502">
    <property type="entry name" value="DNA/RNA_pol_sf"/>
</dbReference>